<protein>
    <submittedName>
        <fullName evidence="1">Uncharacterized protein</fullName>
    </submittedName>
</protein>
<keyword evidence="2" id="KW-1185">Reference proteome</keyword>
<comment type="caution">
    <text evidence="1">The sequence shown here is derived from an EMBL/GenBank/DDBJ whole genome shotgun (WGS) entry which is preliminary data.</text>
</comment>
<name>A0A8X6PJR2_NEPPI</name>
<proteinExistence type="predicted"/>
<sequence>MALSTITIFVNNRHDTWSEKLLAIRFPLNTSKCSSTGKIAAFLNFGRKLLTIYDNTNDFHGIIANDNLVFEMNPYLNKLEKFTSEAKEVLQEQQDKRKSFADQKRRSALSYTSGDLVLVYQTESKQEECWCYV</sequence>
<gene>
    <name evidence="1" type="primary">AVEN_204099_1</name>
    <name evidence="1" type="ORF">NPIL_459011</name>
</gene>
<dbReference type="Proteomes" id="UP000887013">
    <property type="component" value="Unassembled WGS sequence"/>
</dbReference>
<evidence type="ECO:0000313" key="1">
    <source>
        <dbReference type="EMBL" id="GFT70169.1"/>
    </source>
</evidence>
<dbReference type="EMBL" id="BMAW01116322">
    <property type="protein sequence ID" value="GFT70169.1"/>
    <property type="molecule type" value="Genomic_DNA"/>
</dbReference>
<reference evidence="1" key="1">
    <citation type="submission" date="2020-08" db="EMBL/GenBank/DDBJ databases">
        <title>Multicomponent nature underlies the extraordinary mechanical properties of spider dragline silk.</title>
        <authorList>
            <person name="Kono N."/>
            <person name="Nakamura H."/>
            <person name="Mori M."/>
            <person name="Yoshida Y."/>
            <person name="Ohtoshi R."/>
            <person name="Malay A.D."/>
            <person name="Moran D.A.P."/>
            <person name="Tomita M."/>
            <person name="Numata K."/>
            <person name="Arakawa K."/>
        </authorList>
    </citation>
    <scope>NUCLEOTIDE SEQUENCE</scope>
</reference>
<organism evidence="1 2">
    <name type="scientific">Nephila pilipes</name>
    <name type="common">Giant wood spider</name>
    <name type="synonym">Nephila maculata</name>
    <dbReference type="NCBI Taxonomy" id="299642"/>
    <lineage>
        <taxon>Eukaryota</taxon>
        <taxon>Metazoa</taxon>
        <taxon>Ecdysozoa</taxon>
        <taxon>Arthropoda</taxon>
        <taxon>Chelicerata</taxon>
        <taxon>Arachnida</taxon>
        <taxon>Araneae</taxon>
        <taxon>Araneomorphae</taxon>
        <taxon>Entelegynae</taxon>
        <taxon>Araneoidea</taxon>
        <taxon>Nephilidae</taxon>
        <taxon>Nephila</taxon>
    </lineage>
</organism>
<accession>A0A8X6PJR2</accession>
<dbReference type="AlphaFoldDB" id="A0A8X6PJR2"/>
<dbReference type="OrthoDB" id="6433871at2759"/>
<evidence type="ECO:0000313" key="2">
    <source>
        <dbReference type="Proteomes" id="UP000887013"/>
    </source>
</evidence>